<protein>
    <submittedName>
        <fullName evidence="2">Predicted methyltransferase regulatory domain</fullName>
    </submittedName>
</protein>
<organism evidence="2 3">
    <name type="scientific">Kingella potus</name>
    <dbReference type="NCBI Taxonomy" id="265175"/>
    <lineage>
        <taxon>Bacteria</taxon>
        <taxon>Pseudomonadati</taxon>
        <taxon>Pseudomonadota</taxon>
        <taxon>Betaproteobacteria</taxon>
        <taxon>Neisseriales</taxon>
        <taxon>Neisseriaceae</taxon>
        <taxon>Kingella</taxon>
    </lineage>
</organism>
<reference evidence="2 3" key="1">
    <citation type="submission" date="2018-06" db="EMBL/GenBank/DDBJ databases">
        <authorList>
            <consortium name="Pathogen Informatics"/>
            <person name="Doyle S."/>
        </authorList>
    </citation>
    <scope>NUCLEOTIDE SEQUENCE [LARGE SCALE GENOMIC DNA]</scope>
    <source>
        <strain evidence="2 3">NCTC13336</strain>
    </source>
</reference>
<dbReference type="SUPFAM" id="SSF53335">
    <property type="entry name" value="S-adenosyl-L-methionine-dependent methyltransferases"/>
    <property type="match status" value="1"/>
</dbReference>
<evidence type="ECO:0000313" key="3">
    <source>
        <dbReference type="Proteomes" id="UP000254293"/>
    </source>
</evidence>
<dbReference type="Pfam" id="PF10119">
    <property type="entry name" value="MethyTransf_Reg"/>
    <property type="match status" value="1"/>
</dbReference>
<dbReference type="Proteomes" id="UP000254293">
    <property type="component" value="Unassembled WGS sequence"/>
</dbReference>
<dbReference type="InterPro" id="IPR018773">
    <property type="entry name" value="MeTrfase_reg_dom_prd"/>
</dbReference>
<dbReference type="CDD" id="cd02440">
    <property type="entry name" value="AdoMet_MTases"/>
    <property type="match status" value="1"/>
</dbReference>
<dbReference type="OrthoDB" id="323463at2"/>
<dbReference type="Gene3D" id="3.40.50.150">
    <property type="entry name" value="Vaccinia Virus protein VP39"/>
    <property type="match status" value="1"/>
</dbReference>
<sequence>MSNWSEGYVNDINYTYGYYSELNPNNLVMPFLMAGLEPPQVANACELGFGQGVSVNIHAAAGPARWFATDFNPAQAAFAESLSRTAGTDDGKINLSEQGFSEFCARDDLPQFDYIGLHGIWSWISDDNRRIITDFLRRKLKVGGVLYISYNTLPGWSAHAPIRHLLLEHEKNLASGGQSRHQNIAQSLEFGENVFKYSPKLTETAPFIQQRFQSLKDYDSNYIAHEYLNQDWHPMYFSQIAQWLSDAKLSYACSTHYLEDFADCLFDSEQQAFFNGISRPDFAQTVKDYMLNRQFRRDYWVKGPLPLNAVRLKESRDKLRVMLLTDPEHFSPTLTYIHSTDLREDLYRPVLDYLKDRKIHSVADIERGLAGKMDTSPLFAVLALMAAKGDIVLCQSEEEIKRRRACCRRFNLDVLNQGAQGRVNYLASPVSGGGFGTNNIEKLFMLAHHQKTDSGKWAQFAWENLQKAGLKVLKDGVTLESDADNLAEIERQAEEFKARRLPMFQQLQCLDA</sequence>
<dbReference type="AlphaFoldDB" id="A0A377QZR4"/>
<keyword evidence="2" id="KW-0808">Transferase</keyword>
<keyword evidence="2" id="KW-0489">Methyltransferase</keyword>
<name>A0A377QZR4_9NEIS</name>
<accession>A0A377QZR4</accession>
<dbReference type="GO" id="GO:0008168">
    <property type="term" value="F:methyltransferase activity"/>
    <property type="evidence" value="ECO:0007669"/>
    <property type="project" value="UniProtKB-KW"/>
</dbReference>
<feature type="domain" description="Methyltransferase regulatory" evidence="1">
    <location>
        <begin position="220"/>
        <end position="302"/>
    </location>
</feature>
<gene>
    <name evidence="2" type="ORF">NCTC13336_00680</name>
</gene>
<dbReference type="GO" id="GO:0032259">
    <property type="term" value="P:methylation"/>
    <property type="evidence" value="ECO:0007669"/>
    <property type="project" value="UniProtKB-KW"/>
</dbReference>
<evidence type="ECO:0000313" key="2">
    <source>
        <dbReference type="EMBL" id="STR00472.1"/>
    </source>
</evidence>
<evidence type="ECO:0000259" key="1">
    <source>
        <dbReference type="Pfam" id="PF10119"/>
    </source>
</evidence>
<dbReference type="EMBL" id="UGJJ01000001">
    <property type="protein sequence ID" value="STR00472.1"/>
    <property type="molecule type" value="Genomic_DNA"/>
</dbReference>
<proteinExistence type="predicted"/>
<dbReference type="InterPro" id="IPR029063">
    <property type="entry name" value="SAM-dependent_MTases_sf"/>
</dbReference>
<keyword evidence="3" id="KW-1185">Reference proteome</keyword>
<dbReference type="RefSeq" id="WP_115307741.1">
    <property type="nucleotide sequence ID" value="NZ_UGJJ01000001.1"/>
</dbReference>